<feature type="compositionally biased region" description="Basic and acidic residues" evidence="1">
    <location>
        <begin position="163"/>
        <end position="200"/>
    </location>
</feature>
<organism evidence="2 3">
    <name type="scientific">Oryza meyeriana var. granulata</name>
    <dbReference type="NCBI Taxonomy" id="110450"/>
    <lineage>
        <taxon>Eukaryota</taxon>
        <taxon>Viridiplantae</taxon>
        <taxon>Streptophyta</taxon>
        <taxon>Embryophyta</taxon>
        <taxon>Tracheophyta</taxon>
        <taxon>Spermatophyta</taxon>
        <taxon>Magnoliopsida</taxon>
        <taxon>Liliopsida</taxon>
        <taxon>Poales</taxon>
        <taxon>Poaceae</taxon>
        <taxon>BOP clade</taxon>
        <taxon>Oryzoideae</taxon>
        <taxon>Oryzeae</taxon>
        <taxon>Oryzinae</taxon>
        <taxon>Oryza</taxon>
        <taxon>Oryza meyeriana</taxon>
    </lineage>
</organism>
<feature type="compositionally biased region" description="Low complexity" evidence="1">
    <location>
        <begin position="390"/>
        <end position="400"/>
    </location>
</feature>
<dbReference type="EMBL" id="SPHZ02000002">
    <property type="protein sequence ID" value="KAF0928443.1"/>
    <property type="molecule type" value="Genomic_DNA"/>
</dbReference>
<accession>A0A6G1EUV5</accession>
<feature type="region of interest" description="Disordered" evidence="1">
    <location>
        <begin position="374"/>
        <end position="400"/>
    </location>
</feature>
<dbReference type="OrthoDB" id="688827at2759"/>
<feature type="region of interest" description="Disordered" evidence="1">
    <location>
        <begin position="123"/>
        <end position="208"/>
    </location>
</feature>
<evidence type="ECO:0000313" key="2">
    <source>
        <dbReference type="EMBL" id="KAF0928443.1"/>
    </source>
</evidence>
<evidence type="ECO:0000256" key="1">
    <source>
        <dbReference type="SAM" id="MobiDB-lite"/>
    </source>
</evidence>
<dbReference type="AlphaFoldDB" id="A0A6G1EUV5"/>
<name>A0A6G1EUV5_9ORYZ</name>
<comment type="caution">
    <text evidence="2">The sequence shown here is derived from an EMBL/GenBank/DDBJ whole genome shotgun (WGS) entry which is preliminary data.</text>
</comment>
<evidence type="ECO:0000313" key="3">
    <source>
        <dbReference type="Proteomes" id="UP000479710"/>
    </source>
</evidence>
<protein>
    <submittedName>
        <fullName evidence="2">Uncharacterized protein</fullName>
    </submittedName>
</protein>
<feature type="compositionally biased region" description="Basic and acidic residues" evidence="1">
    <location>
        <begin position="141"/>
        <end position="156"/>
    </location>
</feature>
<gene>
    <name evidence="2" type="ORF">E2562_003255</name>
</gene>
<sequence length="539" mass="58760">MAAVFAALETIETNLLHPADTRTVDVWAWAANPSAIPKKVWLIFTSAARDAKLDTVVVTEKPPEDWQHAVKFCVFIHLEEIHDYISAAVNLDNKASCSPSKRRLPVWHVGVADGEPVPARAFDELPLQLSPPRSHQSRTGRGLDRLGERHQKDRSNRARPRRGCNDDHPDPAWRRRDDDDDGRDDRGGWTRETWRGRDANKQQGLDGRWTARHAVATGAMGTDDATTTNSSSLLVQQFFGGDPPPLDPAAFLAKARRIDAAIGLGEAGMNEAWSGPPRSEVTIKARQVFDRLRSDLNIEPVTTPQMVESELTKMVIAATADSLGVEPELQAVTPPLSPLMRGNSSDRNRMEQGLLGLLHRGTDGPTVWTVSDSPKETGLASGPVRPATPPAAVSFPSSPPASAEARRLDALFSTPPPPILPWPAKPKRRAARAPRALCLGSDISTERCRSKCLAAKAAMERCQRVLWKRLGLIREDASFEETLADYVAMFNGPLPSHVIAALTAIFDIDINSEAPSVEDALLEVAREGVADLADEAAAE</sequence>
<reference evidence="2 3" key="1">
    <citation type="submission" date="2019-11" db="EMBL/GenBank/DDBJ databases">
        <title>Whole genome sequence of Oryza granulata.</title>
        <authorList>
            <person name="Li W."/>
        </authorList>
    </citation>
    <scope>NUCLEOTIDE SEQUENCE [LARGE SCALE GENOMIC DNA]</scope>
    <source>
        <strain evidence="3">cv. Menghai</strain>
        <tissue evidence="2">Leaf</tissue>
    </source>
</reference>
<proteinExistence type="predicted"/>
<dbReference type="Proteomes" id="UP000479710">
    <property type="component" value="Unassembled WGS sequence"/>
</dbReference>
<keyword evidence="3" id="KW-1185">Reference proteome</keyword>